<dbReference type="PANTHER" id="PTHR43784:SF2">
    <property type="entry name" value="GDSL-LIKE LIPASE_ACYLHYDROLASE, PUTATIVE (AFU_ORTHOLOGUE AFUA_2G00820)-RELATED"/>
    <property type="match status" value="1"/>
</dbReference>
<dbReference type="InterPro" id="IPR006311">
    <property type="entry name" value="TAT_signal"/>
</dbReference>
<evidence type="ECO:0000259" key="1">
    <source>
        <dbReference type="Pfam" id="PF13472"/>
    </source>
</evidence>
<proteinExistence type="predicted"/>
<dbReference type="Pfam" id="PF13472">
    <property type="entry name" value="Lipase_GDSL_2"/>
    <property type="match status" value="1"/>
</dbReference>
<dbReference type="GO" id="GO:0016787">
    <property type="term" value="F:hydrolase activity"/>
    <property type="evidence" value="ECO:0007669"/>
    <property type="project" value="UniProtKB-KW"/>
</dbReference>
<dbReference type="InterPro" id="IPR013830">
    <property type="entry name" value="SGNH_hydro"/>
</dbReference>
<protein>
    <submittedName>
        <fullName evidence="2">SGNH hydrolase</fullName>
    </submittedName>
</protein>
<evidence type="ECO:0000313" key="2">
    <source>
        <dbReference type="EMBL" id="GID11407.1"/>
    </source>
</evidence>
<dbReference type="InterPro" id="IPR053140">
    <property type="entry name" value="GDSL_Rv0518-like"/>
</dbReference>
<dbReference type="Gene3D" id="3.40.50.1110">
    <property type="entry name" value="SGNH hydrolase"/>
    <property type="match status" value="1"/>
</dbReference>
<dbReference type="RefSeq" id="WP_203657403.1">
    <property type="nucleotide sequence ID" value="NZ_BAAAZM010000006.1"/>
</dbReference>
<dbReference type="EMBL" id="BOMB01000012">
    <property type="protein sequence ID" value="GID11407.1"/>
    <property type="molecule type" value="Genomic_DNA"/>
</dbReference>
<gene>
    <name evidence="2" type="ORF">Aru02nite_22960</name>
</gene>
<dbReference type="SUPFAM" id="SSF52266">
    <property type="entry name" value="SGNH hydrolase"/>
    <property type="match status" value="1"/>
</dbReference>
<keyword evidence="3" id="KW-1185">Reference proteome</keyword>
<evidence type="ECO:0000313" key="3">
    <source>
        <dbReference type="Proteomes" id="UP000612808"/>
    </source>
</evidence>
<dbReference type="PANTHER" id="PTHR43784">
    <property type="entry name" value="GDSL-LIKE LIPASE/ACYLHYDROLASE, PUTATIVE (AFU_ORTHOLOGUE AFUA_2G00820)-RELATED"/>
    <property type="match status" value="1"/>
</dbReference>
<reference evidence="2" key="1">
    <citation type="submission" date="2021-01" db="EMBL/GenBank/DDBJ databases">
        <title>Whole genome shotgun sequence of Actinocatenispora rupis NBRC 107355.</title>
        <authorList>
            <person name="Komaki H."/>
            <person name="Tamura T."/>
        </authorList>
    </citation>
    <scope>NUCLEOTIDE SEQUENCE</scope>
    <source>
        <strain evidence="2">NBRC 107355</strain>
    </source>
</reference>
<keyword evidence="2" id="KW-0378">Hydrolase</keyword>
<dbReference type="InterPro" id="IPR036514">
    <property type="entry name" value="SGNH_hydro_sf"/>
</dbReference>
<accession>A0A8J3NC64</accession>
<organism evidence="2 3">
    <name type="scientific">Actinocatenispora rupis</name>
    <dbReference type="NCBI Taxonomy" id="519421"/>
    <lineage>
        <taxon>Bacteria</taxon>
        <taxon>Bacillati</taxon>
        <taxon>Actinomycetota</taxon>
        <taxon>Actinomycetes</taxon>
        <taxon>Micromonosporales</taxon>
        <taxon>Micromonosporaceae</taxon>
        <taxon>Actinocatenispora</taxon>
    </lineage>
</organism>
<dbReference type="AlphaFoldDB" id="A0A8J3NC64"/>
<sequence>MADRRGFLRGAAVGLGATVLTGGRAASAAPVDGTRSDWAASWYTAQSAPTVTDTLAYNGFRDATVRSVARLSAGSRRVRLRFANPYADAAVTVGPVTVARRPAGTTGASAAVDPASLRAVTFGGEPVASLPAGATLTSDPVDLVVPHAGDLVVSAYLLGPTGPVAFHRGTHATGYVSIPGDHTGGGAEAYPTTTPSVFLLAAVEVAGAARGLAILGDSITEGVGTPDDTNQRWPDRLADRYPGIAVANLGISGNRLLLDDPRFGPGAQRRFDRDVAGLSGVDTVLVFLGINDIQQPPSQTDPAAILAAYRQLAVRARGRGLRVVGATITPFEGWQRYTPALDDVRGAVNAGLRTGRVFDALVDFDAVLRDPARPSRLLPAYSSGDGLHPNASGAAALAAAVPADVLFRS</sequence>
<feature type="domain" description="SGNH hydrolase-type esterase" evidence="1">
    <location>
        <begin position="214"/>
        <end position="395"/>
    </location>
</feature>
<comment type="caution">
    <text evidence="2">The sequence shown here is derived from an EMBL/GenBank/DDBJ whole genome shotgun (WGS) entry which is preliminary data.</text>
</comment>
<dbReference type="PROSITE" id="PS51318">
    <property type="entry name" value="TAT"/>
    <property type="match status" value="1"/>
</dbReference>
<dbReference type="Proteomes" id="UP000612808">
    <property type="component" value="Unassembled WGS sequence"/>
</dbReference>
<name>A0A8J3NC64_9ACTN</name>